<reference evidence="2 3" key="1">
    <citation type="submission" date="2018-06" db="EMBL/GenBank/DDBJ databases">
        <authorList>
            <consortium name="Pathogen Informatics"/>
            <person name="Doyle S."/>
        </authorList>
    </citation>
    <scope>NUCLEOTIDE SEQUENCE [LARGE SCALE GENOMIC DNA]</scope>
    <source>
        <strain evidence="2 3">NCTC1934</strain>
    </source>
</reference>
<name>A0A379JK24_9NOCA</name>
<dbReference type="STRING" id="1406858.GCA_000710895_00849"/>
<proteinExistence type="predicted"/>
<sequence length="68" mass="6988">MADPKNPGQFGNREDTEEQARKGGQASTGSFGSENAADPHEAGRKGAEAQPTEAKQRGGQHSHSGPGS</sequence>
<gene>
    <name evidence="2" type="ORF">NCTC1934_06279</name>
</gene>
<feature type="region of interest" description="Disordered" evidence="1">
    <location>
        <begin position="1"/>
        <end position="68"/>
    </location>
</feature>
<organism evidence="2 3">
    <name type="scientific">Nocardia otitidiscaviarum</name>
    <dbReference type="NCBI Taxonomy" id="1823"/>
    <lineage>
        <taxon>Bacteria</taxon>
        <taxon>Bacillati</taxon>
        <taxon>Actinomycetota</taxon>
        <taxon>Actinomycetes</taxon>
        <taxon>Mycobacteriales</taxon>
        <taxon>Nocardiaceae</taxon>
        <taxon>Nocardia</taxon>
    </lineage>
</organism>
<feature type="compositionally biased region" description="Basic and acidic residues" evidence="1">
    <location>
        <begin position="37"/>
        <end position="47"/>
    </location>
</feature>
<dbReference type="OrthoDB" id="4381045at2"/>
<feature type="compositionally biased region" description="Basic and acidic residues" evidence="1">
    <location>
        <begin position="12"/>
        <end position="21"/>
    </location>
</feature>
<evidence type="ECO:0000313" key="2">
    <source>
        <dbReference type="EMBL" id="SUD48932.1"/>
    </source>
</evidence>
<dbReference type="AlphaFoldDB" id="A0A379JK24"/>
<dbReference type="RefSeq" id="WP_039818707.1">
    <property type="nucleotide sequence ID" value="NZ_JADLRH010000007.1"/>
</dbReference>
<accession>A0A379JK24</accession>
<protein>
    <recommendedName>
        <fullName evidence="4">Stress-induced protein</fullName>
    </recommendedName>
</protein>
<dbReference type="Proteomes" id="UP000255467">
    <property type="component" value="Unassembled WGS sequence"/>
</dbReference>
<feature type="compositionally biased region" description="Polar residues" evidence="1">
    <location>
        <begin position="59"/>
        <end position="68"/>
    </location>
</feature>
<evidence type="ECO:0000313" key="3">
    <source>
        <dbReference type="Proteomes" id="UP000255467"/>
    </source>
</evidence>
<evidence type="ECO:0000256" key="1">
    <source>
        <dbReference type="SAM" id="MobiDB-lite"/>
    </source>
</evidence>
<dbReference type="EMBL" id="UGRY01000006">
    <property type="protein sequence ID" value="SUD48932.1"/>
    <property type="molecule type" value="Genomic_DNA"/>
</dbReference>
<keyword evidence="3" id="KW-1185">Reference proteome</keyword>
<evidence type="ECO:0008006" key="4">
    <source>
        <dbReference type="Google" id="ProtNLM"/>
    </source>
</evidence>